<sequence length="390" mass="40250">MKSSLSLLALAASAFAAPQAVPDSIKPRASAPDGCKTTYDGTFEVTVFKGSESKRDILEKRSCNGEGVLVMTLKDGVLKDAQDRTGYISSSFQLQFDEPAQPDAKITSGFSACADNSLALGSSSVFYQCQSGDFYNLYDRNWAEQCEPVKIVMMPCGSGADSKALRRVVGSSIVATTVVTVVADGTTKEVPTTIAVPMCQIGDGQVQVRTTPCDDMELPVVTAPPVSQVSDGHIQVPTSAPPAQDIPKGDTPEGTTPEGTTPEGDIPEGDTPEGDAPKKSSPKEKVAQPPASAEPNVTAEPGETVLVTDTTMTTASGSAQATRIVRSTTKAPKATSTTEEVSETESTAAANEPTAASEAEPTATGSSGAKHVPGAVFTILAVALGALLFL</sequence>
<evidence type="ECO:0000256" key="2">
    <source>
        <dbReference type="ARBA" id="ARBA00022512"/>
    </source>
</evidence>
<feature type="signal peptide" evidence="7">
    <location>
        <begin position="1"/>
        <end position="16"/>
    </location>
</feature>
<evidence type="ECO:0000313" key="9">
    <source>
        <dbReference type="EMBL" id="KAK7418462.1"/>
    </source>
</evidence>
<comment type="similarity">
    <text evidence="5">Belongs to the PIR protein family.</text>
</comment>
<feature type="domain" description="Cell wall mannoprotein PIR1-like C-terminal" evidence="8">
    <location>
        <begin position="76"/>
        <end position="149"/>
    </location>
</feature>
<dbReference type="PANTHER" id="PTHR47254">
    <property type="entry name" value="CELL WALL MANNOPROTEIN CIS3-RELATED"/>
    <property type="match status" value="1"/>
</dbReference>
<comment type="caution">
    <text evidence="9">The sequence shown here is derived from an EMBL/GenBank/DDBJ whole genome shotgun (WGS) entry which is preliminary data.</text>
</comment>
<dbReference type="Proteomes" id="UP001498476">
    <property type="component" value="Unassembled WGS sequence"/>
</dbReference>
<keyword evidence="4 7" id="KW-0732">Signal</keyword>
<evidence type="ECO:0000256" key="6">
    <source>
        <dbReference type="SAM" id="MobiDB-lite"/>
    </source>
</evidence>
<evidence type="ECO:0000256" key="4">
    <source>
        <dbReference type="ARBA" id="ARBA00022729"/>
    </source>
</evidence>
<reference evidence="9 10" key="1">
    <citation type="journal article" date="2025" name="Microbiol. Resour. Announc.">
        <title>Draft genome sequences for Neonectria magnoliae and Neonectria punicea, canker pathogens of Liriodendron tulipifera and Acer saccharum in West Virginia.</title>
        <authorList>
            <person name="Petronek H.M."/>
            <person name="Kasson M.T."/>
            <person name="Metheny A.M."/>
            <person name="Stauder C.M."/>
            <person name="Lovett B."/>
            <person name="Lynch S.C."/>
            <person name="Garnas J.R."/>
            <person name="Kasson L.R."/>
            <person name="Stajich J.E."/>
        </authorList>
    </citation>
    <scope>NUCLEOTIDE SEQUENCE [LARGE SCALE GENOMIC DNA]</scope>
    <source>
        <strain evidence="9 10">NRRL 64653</strain>
    </source>
</reference>
<evidence type="ECO:0000256" key="5">
    <source>
        <dbReference type="ARBA" id="ARBA00038219"/>
    </source>
</evidence>
<feature type="compositionally biased region" description="Basic and acidic residues" evidence="6">
    <location>
        <begin position="275"/>
        <end position="286"/>
    </location>
</feature>
<dbReference type="EMBL" id="JAZAVJ010000047">
    <property type="protein sequence ID" value="KAK7418462.1"/>
    <property type="molecule type" value="Genomic_DNA"/>
</dbReference>
<evidence type="ECO:0000256" key="3">
    <source>
        <dbReference type="ARBA" id="ARBA00022525"/>
    </source>
</evidence>
<evidence type="ECO:0000256" key="7">
    <source>
        <dbReference type="SAM" id="SignalP"/>
    </source>
</evidence>
<organism evidence="9 10">
    <name type="scientific">Neonectria punicea</name>
    <dbReference type="NCBI Taxonomy" id="979145"/>
    <lineage>
        <taxon>Eukaryota</taxon>
        <taxon>Fungi</taxon>
        <taxon>Dikarya</taxon>
        <taxon>Ascomycota</taxon>
        <taxon>Pezizomycotina</taxon>
        <taxon>Sordariomycetes</taxon>
        <taxon>Hypocreomycetidae</taxon>
        <taxon>Hypocreales</taxon>
        <taxon>Nectriaceae</taxon>
        <taxon>Neonectria</taxon>
    </lineage>
</organism>
<keyword evidence="10" id="KW-1185">Reference proteome</keyword>
<dbReference type="PANTHER" id="PTHR47254:SF1">
    <property type="entry name" value="CELL WALL MANNOPROTEIN CIS3-RELATED"/>
    <property type="match status" value="1"/>
</dbReference>
<accession>A0ABR1HC11</accession>
<evidence type="ECO:0000313" key="10">
    <source>
        <dbReference type="Proteomes" id="UP001498476"/>
    </source>
</evidence>
<dbReference type="InterPro" id="IPR051153">
    <property type="entry name" value="Yeast_CWMannoprotein_PIR"/>
</dbReference>
<feature type="compositionally biased region" description="Low complexity" evidence="6">
    <location>
        <begin position="327"/>
        <end position="367"/>
    </location>
</feature>
<keyword evidence="2" id="KW-0134">Cell wall</keyword>
<name>A0ABR1HC11_9HYPO</name>
<comment type="subcellular location">
    <subcellularLocation>
        <location evidence="1">Secreted</location>
        <location evidence="1">Cell wall</location>
    </subcellularLocation>
</comment>
<feature type="compositionally biased region" description="Low complexity" evidence="6">
    <location>
        <begin position="304"/>
        <end position="314"/>
    </location>
</feature>
<feature type="compositionally biased region" description="Low complexity" evidence="6">
    <location>
        <begin position="252"/>
        <end position="264"/>
    </location>
</feature>
<feature type="region of interest" description="Disordered" evidence="6">
    <location>
        <begin position="227"/>
        <end position="370"/>
    </location>
</feature>
<keyword evidence="3" id="KW-0964">Secreted</keyword>
<dbReference type="InterPro" id="IPR054508">
    <property type="entry name" value="PIR1-like_C"/>
</dbReference>
<gene>
    <name evidence="9" type="ORF">QQX98_003954</name>
</gene>
<protein>
    <recommendedName>
        <fullName evidence="8">Cell wall mannoprotein PIR1-like C-terminal domain-containing protein</fullName>
    </recommendedName>
</protein>
<dbReference type="Pfam" id="PF22799">
    <property type="entry name" value="PIR1-like_C"/>
    <property type="match status" value="1"/>
</dbReference>
<evidence type="ECO:0000259" key="8">
    <source>
        <dbReference type="Pfam" id="PF22799"/>
    </source>
</evidence>
<feature type="chain" id="PRO_5045363109" description="Cell wall mannoprotein PIR1-like C-terminal domain-containing protein" evidence="7">
    <location>
        <begin position="17"/>
        <end position="390"/>
    </location>
</feature>
<proteinExistence type="inferred from homology"/>
<evidence type="ECO:0000256" key="1">
    <source>
        <dbReference type="ARBA" id="ARBA00004191"/>
    </source>
</evidence>